<gene>
    <name evidence="2" type="ORF">Alo02nite_57870</name>
</gene>
<feature type="region of interest" description="Disordered" evidence="1">
    <location>
        <begin position="54"/>
        <end position="81"/>
    </location>
</feature>
<accession>A0ABQ4APG3</accession>
<reference evidence="2 3" key="1">
    <citation type="submission" date="2021-01" db="EMBL/GenBank/DDBJ databases">
        <title>Whole genome shotgun sequence of Actinoplanes lobatus NBRC 12513.</title>
        <authorList>
            <person name="Komaki H."/>
            <person name="Tamura T."/>
        </authorList>
    </citation>
    <scope>NUCLEOTIDE SEQUENCE [LARGE SCALE GENOMIC DNA]</scope>
    <source>
        <strain evidence="2 3">NBRC 12513</strain>
    </source>
</reference>
<organism evidence="2 3">
    <name type="scientific">Actinoplanes lobatus</name>
    <dbReference type="NCBI Taxonomy" id="113568"/>
    <lineage>
        <taxon>Bacteria</taxon>
        <taxon>Bacillati</taxon>
        <taxon>Actinomycetota</taxon>
        <taxon>Actinomycetes</taxon>
        <taxon>Micromonosporales</taxon>
        <taxon>Micromonosporaceae</taxon>
        <taxon>Actinoplanes</taxon>
    </lineage>
</organism>
<dbReference type="Proteomes" id="UP000631312">
    <property type="component" value="Unassembled WGS sequence"/>
</dbReference>
<dbReference type="EMBL" id="BOMP01000098">
    <property type="protein sequence ID" value="GIE42889.1"/>
    <property type="molecule type" value="Genomic_DNA"/>
</dbReference>
<evidence type="ECO:0000256" key="1">
    <source>
        <dbReference type="SAM" id="MobiDB-lite"/>
    </source>
</evidence>
<evidence type="ECO:0000313" key="3">
    <source>
        <dbReference type="Proteomes" id="UP000631312"/>
    </source>
</evidence>
<sequence length="109" mass="10925">MGGSFSPDPAHRVGSGIPAAGVSSPGCGSAISPISSTLGDTVVSPRLGTLCQWDGGAGSGQRTPMADNEGDVRDAPESYGYPDLASSVLAGRMSARIHVRVQTEEVAAP</sequence>
<evidence type="ECO:0000313" key="2">
    <source>
        <dbReference type="EMBL" id="GIE42889.1"/>
    </source>
</evidence>
<keyword evidence="3" id="KW-1185">Reference proteome</keyword>
<feature type="region of interest" description="Disordered" evidence="1">
    <location>
        <begin position="1"/>
        <end position="35"/>
    </location>
</feature>
<protein>
    <submittedName>
        <fullName evidence="2">Uncharacterized protein</fullName>
    </submittedName>
</protein>
<comment type="caution">
    <text evidence="2">The sequence shown here is derived from an EMBL/GenBank/DDBJ whole genome shotgun (WGS) entry which is preliminary data.</text>
</comment>
<name>A0ABQ4APG3_9ACTN</name>
<proteinExistence type="predicted"/>